<reference evidence="1" key="1">
    <citation type="submission" date="2024-05" db="EMBL/GenBank/DDBJ databases">
        <title>Isolation and characterization of Sporomusa carbonis sp. nov., a carboxydotrophic hydrogenogen in the genus of Sporomusa isolated from a charcoal burning pile.</title>
        <authorList>
            <person name="Boeer T."/>
            <person name="Rosenbaum F."/>
            <person name="Eysell L."/>
            <person name="Mueller V."/>
            <person name="Daniel R."/>
            <person name="Poehlein A."/>
        </authorList>
    </citation>
    <scope>NUCLEOTIDE SEQUENCE [LARGE SCALE GENOMIC DNA]</scope>
    <source>
        <strain evidence="1">DSM 3132</strain>
    </source>
</reference>
<keyword evidence="2" id="KW-1185">Reference proteome</keyword>
<evidence type="ECO:0000313" key="1">
    <source>
        <dbReference type="EMBL" id="XFO72227.1"/>
    </source>
</evidence>
<dbReference type="Proteomes" id="UP000216052">
    <property type="component" value="Chromosome"/>
</dbReference>
<evidence type="ECO:0000313" key="2">
    <source>
        <dbReference type="Proteomes" id="UP000216052"/>
    </source>
</evidence>
<sequence length="76" mass="8433">MTEWEKVYACLAELEGECGDLLRGQDGYQPVQEMLLMAKMAKLYALLAALERRDCLEAVKPAEEEEHAVDCAGVSV</sequence>
<proteinExistence type="predicted"/>
<protein>
    <submittedName>
        <fullName evidence="1">Uncharacterized protein</fullName>
    </submittedName>
</protein>
<dbReference type="RefSeq" id="WP_093797653.1">
    <property type="nucleotide sequence ID" value="NZ_CP155571.1"/>
</dbReference>
<name>A0ABZ3J1K8_SPOA4</name>
<gene>
    <name evidence="1" type="ORF">SPACI_022730</name>
</gene>
<organism evidence="1 2">
    <name type="scientific">Sporomusa acidovorans (strain ATCC 49682 / DSM 3132 / Mol)</name>
    <dbReference type="NCBI Taxonomy" id="1123286"/>
    <lineage>
        <taxon>Bacteria</taxon>
        <taxon>Bacillati</taxon>
        <taxon>Bacillota</taxon>
        <taxon>Negativicutes</taxon>
        <taxon>Selenomonadales</taxon>
        <taxon>Sporomusaceae</taxon>
        <taxon>Sporomusa</taxon>
    </lineage>
</organism>
<dbReference type="EMBL" id="CP155571">
    <property type="protein sequence ID" value="XFO72227.1"/>
    <property type="molecule type" value="Genomic_DNA"/>
</dbReference>
<accession>A0ABZ3J1K8</accession>